<accession>A0A8E5HY41</accession>
<dbReference type="GeneID" id="66068327"/>
<dbReference type="EMBL" id="CP072758">
    <property type="protein sequence ID" value="QUC23309.1"/>
    <property type="molecule type" value="Genomic_DNA"/>
</dbReference>
<organism evidence="2 3">
    <name type="scientific">Ustilaginoidea virens</name>
    <name type="common">Rice false smut fungus</name>
    <name type="synonym">Villosiclava virens</name>
    <dbReference type="NCBI Taxonomy" id="1159556"/>
    <lineage>
        <taxon>Eukaryota</taxon>
        <taxon>Fungi</taxon>
        <taxon>Dikarya</taxon>
        <taxon>Ascomycota</taxon>
        <taxon>Pezizomycotina</taxon>
        <taxon>Sordariomycetes</taxon>
        <taxon>Hypocreomycetidae</taxon>
        <taxon>Hypocreales</taxon>
        <taxon>Clavicipitaceae</taxon>
        <taxon>Ustilaginoidea</taxon>
    </lineage>
</organism>
<dbReference type="Proteomes" id="UP000027002">
    <property type="component" value="Chromosome 6"/>
</dbReference>
<sequence length="123" mass="13045">MPCRDQLVAKLESRLKGHDSPEPRLYRIAEYGGSRILASKVCGSASSYGTRIQVPPSKAQRKNSPGNPEPCENISNISNISPPQVSALCASLPSAAVSVPASGRPLFCCPFVGLRPIVSSETH</sequence>
<dbReference type="AlphaFoldDB" id="A0A8E5HY41"/>
<protein>
    <submittedName>
        <fullName evidence="2">Uncharacterized protein</fullName>
    </submittedName>
</protein>
<proteinExistence type="predicted"/>
<evidence type="ECO:0000313" key="3">
    <source>
        <dbReference type="Proteomes" id="UP000027002"/>
    </source>
</evidence>
<reference evidence="2" key="1">
    <citation type="submission" date="2020-03" db="EMBL/GenBank/DDBJ databases">
        <title>A mixture of massive structural variations and highly conserved coding sequences in Ustilaginoidea virens genome.</title>
        <authorList>
            <person name="Zhang K."/>
            <person name="Zhao Z."/>
            <person name="Zhang Z."/>
            <person name="Li Y."/>
            <person name="Hsiang T."/>
            <person name="Sun W."/>
        </authorList>
    </citation>
    <scope>NUCLEOTIDE SEQUENCE</scope>
    <source>
        <strain evidence="2">UV-8b</strain>
    </source>
</reference>
<name>A0A8E5HY41_USTVR</name>
<feature type="region of interest" description="Disordered" evidence="1">
    <location>
        <begin position="47"/>
        <end position="76"/>
    </location>
</feature>
<gene>
    <name evidence="2" type="ORF">UV8b_07550</name>
</gene>
<dbReference type="KEGG" id="uvi:66068327"/>
<evidence type="ECO:0000313" key="2">
    <source>
        <dbReference type="EMBL" id="QUC23309.1"/>
    </source>
</evidence>
<dbReference type="RefSeq" id="XP_043000982.1">
    <property type="nucleotide sequence ID" value="XM_043145047.1"/>
</dbReference>
<evidence type="ECO:0000256" key="1">
    <source>
        <dbReference type="SAM" id="MobiDB-lite"/>
    </source>
</evidence>
<keyword evidence="3" id="KW-1185">Reference proteome</keyword>